<reference evidence="2" key="1">
    <citation type="journal article" date="2022" name="Mol. Ecol. Resour.">
        <title>The genomes of chicory, endive, great burdock and yacon provide insights into Asteraceae palaeo-polyploidization history and plant inulin production.</title>
        <authorList>
            <person name="Fan W."/>
            <person name="Wang S."/>
            <person name="Wang H."/>
            <person name="Wang A."/>
            <person name="Jiang F."/>
            <person name="Liu H."/>
            <person name="Zhao H."/>
            <person name="Xu D."/>
            <person name="Zhang Y."/>
        </authorList>
    </citation>
    <scope>NUCLEOTIDE SEQUENCE [LARGE SCALE GENOMIC DNA]</scope>
    <source>
        <strain evidence="2">cv. Yunnan</strain>
    </source>
</reference>
<protein>
    <submittedName>
        <fullName evidence="1">Uncharacterized protein</fullName>
    </submittedName>
</protein>
<reference evidence="1 2" key="2">
    <citation type="journal article" date="2022" name="Mol. Ecol. Resour.">
        <title>The genomes of chicory, endive, great burdock and yacon provide insights into Asteraceae paleo-polyploidization history and plant inulin production.</title>
        <authorList>
            <person name="Fan W."/>
            <person name="Wang S."/>
            <person name="Wang H."/>
            <person name="Wang A."/>
            <person name="Jiang F."/>
            <person name="Liu H."/>
            <person name="Zhao H."/>
            <person name="Xu D."/>
            <person name="Zhang Y."/>
        </authorList>
    </citation>
    <scope>NUCLEOTIDE SEQUENCE [LARGE SCALE GENOMIC DNA]</scope>
    <source>
        <strain evidence="2">cv. Yunnan</strain>
        <tissue evidence="1">Leaves</tissue>
    </source>
</reference>
<sequence length="143" mass="16311">MFNNGIDFEEAFAPVARIETIRLILALSAILNWKVFHMDVKAAFLHGELKESVYMKQPEGYEKKRAESKLYKLSKALYGLRQAPRAWNLKLDAVLKGLGFKRCQHEEALYVKSKEGSLLIVGVYVDDLLVTGSDVVEVEFFKQ</sequence>
<organism evidence="1 2">
    <name type="scientific">Smallanthus sonchifolius</name>
    <dbReference type="NCBI Taxonomy" id="185202"/>
    <lineage>
        <taxon>Eukaryota</taxon>
        <taxon>Viridiplantae</taxon>
        <taxon>Streptophyta</taxon>
        <taxon>Embryophyta</taxon>
        <taxon>Tracheophyta</taxon>
        <taxon>Spermatophyta</taxon>
        <taxon>Magnoliopsida</taxon>
        <taxon>eudicotyledons</taxon>
        <taxon>Gunneridae</taxon>
        <taxon>Pentapetalae</taxon>
        <taxon>asterids</taxon>
        <taxon>campanulids</taxon>
        <taxon>Asterales</taxon>
        <taxon>Asteraceae</taxon>
        <taxon>Asteroideae</taxon>
        <taxon>Heliantheae alliance</taxon>
        <taxon>Millerieae</taxon>
        <taxon>Smallanthus</taxon>
    </lineage>
</organism>
<dbReference type="EMBL" id="CM042029">
    <property type="protein sequence ID" value="KAI3796038.1"/>
    <property type="molecule type" value="Genomic_DNA"/>
</dbReference>
<keyword evidence="2" id="KW-1185">Reference proteome</keyword>
<name>A0ACB9HL45_9ASTR</name>
<evidence type="ECO:0000313" key="2">
    <source>
        <dbReference type="Proteomes" id="UP001056120"/>
    </source>
</evidence>
<comment type="caution">
    <text evidence="1">The sequence shown here is derived from an EMBL/GenBank/DDBJ whole genome shotgun (WGS) entry which is preliminary data.</text>
</comment>
<proteinExistence type="predicted"/>
<dbReference type="Proteomes" id="UP001056120">
    <property type="component" value="Linkage Group LG12"/>
</dbReference>
<accession>A0ACB9HL45</accession>
<evidence type="ECO:0000313" key="1">
    <source>
        <dbReference type="EMBL" id="KAI3796038.1"/>
    </source>
</evidence>
<gene>
    <name evidence="1" type="ORF">L1987_38699</name>
</gene>